<evidence type="ECO:0000313" key="2">
    <source>
        <dbReference type="EMBL" id="KAI8584432.1"/>
    </source>
</evidence>
<name>A0AAD5HHA0_UMBRA</name>
<evidence type="ECO:0000256" key="1">
    <source>
        <dbReference type="SAM" id="SignalP"/>
    </source>
</evidence>
<dbReference type="AlphaFoldDB" id="A0AAD5HHA0"/>
<dbReference type="GeneID" id="75910782"/>
<sequence>MASHPSQSSNMKLSILSALLALSVATASASSISGTIYVYVNSIPHPKTTFVKKGSNNQLVTDGAGCKGNKTLPGKDGALSATFTTVNNQWDFNGEHDNEISMGYIKVKDNKCLSLTKGNPLKIASCPSFDKEIKVGNKFAWFHDKRNSAIWAYGGDADADESKGISFAATNLQTNGKTLKGVSMHENSLDNVFMGLGHVNLGGTGKTPTGCA</sequence>
<gene>
    <name evidence="2" type="ORF">K450DRAFT_219832</name>
</gene>
<protein>
    <submittedName>
        <fullName evidence="2">Uncharacterized protein</fullName>
    </submittedName>
</protein>
<dbReference type="RefSeq" id="XP_051449436.1">
    <property type="nucleotide sequence ID" value="XM_051585434.1"/>
</dbReference>
<feature type="chain" id="PRO_5041913916" evidence="1">
    <location>
        <begin position="30"/>
        <end position="212"/>
    </location>
</feature>
<organism evidence="2 3">
    <name type="scientific">Umbelopsis ramanniana AG</name>
    <dbReference type="NCBI Taxonomy" id="1314678"/>
    <lineage>
        <taxon>Eukaryota</taxon>
        <taxon>Fungi</taxon>
        <taxon>Fungi incertae sedis</taxon>
        <taxon>Mucoromycota</taxon>
        <taxon>Mucoromycotina</taxon>
        <taxon>Umbelopsidomycetes</taxon>
        <taxon>Umbelopsidales</taxon>
        <taxon>Umbelopsidaceae</taxon>
        <taxon>Umbelopsis</taxon>
    </lineage>
</organism>
<accession>A0AAD5HHA0</accession>
<dbReference type="Proteomes" id="UP001206595">
    <property type="component" value="Unassembled WGS sequence"/>
</dbReference>
<keyword evidence="3" id="KW-1185">Reference proteome</keyword>
<dbReference type="EMBL" id="MU620893">
    <property type="protein sequence ID" value="KAI8584432.1"/>
    <property type="molecule type" value="Genomic_DNA"/>
</dbReference>
<keyword evidence="1" id="KW-0732">Signal</keyword>
<reference evidence="2" key="1">
    <citation type="submission" date="2021-06" db="EMBL/GenBank/DDBJ databases">
        <authorList>
            <consortium name="DOE Joint Genome Institute"/>
            <person name="Mondo S.J."/>
            <person name="Amses K.R."/>
            <person name="Simmons D.R."/>
            <person name="Longcore J.E."/>
            <person name="Seto K."/>
            <person name="Alves G.H."/>
            <person name="Bonds A.E."/>
            <person name="Quandt C.A."/>
            <person name="Davis W.J."/>
            <person name="Chang Y."/>
            <person name="Letcher P.M."/>
            <person name="Powell M.J."/>
            <person name="Kuo A."/>
            <person name="Labutti K."/>
            <person name="Pangilinan J."/>
            <person name="Andreopoulos W."/>
            <person name="Tritt A."/>
            <person name="Riley R."/>
            <person name="Hundley H."/>
            <person name="Johnson J."/>
            <person name="Lipzen A."/>
            <person name="Barry K."/>
            <person name="Berbee M.L."/>
            <person name="Buchler N.E."/>
            <person name="Grigoriev I.V."/>
            <person name="Spatafora J.W."/>
            <person name="Stajich J.E."/>
            <person name="James T.Y."/>
        </authorList>
    </citation>
    <scope>NUCLEOTIDE SEQUENCE</scope>
    <source>
        <strain evidence="2">AG</strain>
    </source>
</reference>
<reference evidence="2" key="2">
    <citation type="journal article" date="2022" name="Proc. Natl. Acad. Sci. U.S.A.">
        <title>Diploid-dominant life cycles characterize the early evolution of Fungi.</title>
        <authorList>
            <person name="Amses K.R."/>
            <person name="Simmons D.R."/>
            <person name="Longcore J.E."/>
            <person name="Mondo S.J."/>
            <person name="Seto K."/>
            <person name="Jeronimo G.H."/>
            <person name="Bonds A.E."/>
            <person name="Quandt C.A."/>
            <person name="Davis W.J."/>
            <person name="Chang Y."/>
            <person name="Federici B.A."/>
            <person name="Kuo A."/>
            <person name="LaButti K."/>
            <person name="Pangilinan J."/>
            <person name="Andreopoulos W."/>
            <person name="Tritt A."/>
            <person name="Riley R."/>
            <person name="Hundley H."/>
            <person name="Johnson J."/>
            <person name="Lipzen A."/>
            <person name="Barry K."/>
            <person name="Lang B.F."/>
            <person name="Cuomo C.A."/>
            <person name="Buchler N.E."/>
            <person name="Grigoriev I.V."/>
            <person name="Spatafora J.W."/>
            <person name="Stajich J.E."/>
            <person name="James T.Y."/>
        </authorList>
    </citation>
    <scope>NUCLEOTIDE SEQUENCE</scope>
    <source>
        <strain evidence="2">AG</strain>
    </source>
</reference>
<proteinExistence type="predicted"/>
<feature type="signal peptide" evidence="1">
    <location>
        <begin position="1"/>
        <end position="29"/>
    </location>
</feature>
<comment type="caution">
    <text evidence="2">The sequence shown here is derived from an EMBL/GenBank/DDBJ whole genome shotgun (WGS) entry which is preliminary data.</text>
</comment>
<evidence type="ECO:0000313" key="3">
    <source>
        <dbReference type="Proteomes" id="UP001206595"/>
    </source>
</evidence>